<dbReference type="InterPro" id="IPR045314">
    <property type="entry name" value="bZIP_plant_GBF1"/>
</dbReference>
<feature type="domain" description="BZIP" evidence="7">
    <location>
        <begin position="22"/>
        <end position="85"/>
    </location>
</feature>
<evidence type="ECO:0000256" key="3">
    <source>
        <dbReference type="ARBA" id="ARBA00023125"/>
    </source>
</evidence>
<comment type="caution">
    <text evidence="8">The sequence shown here is derived from an EMBL/GenBank/DDBJ whole genome shotgun (WGS) entry which is preliminary data.</text>
</comment>
<reference evidence="8 9" key="1">
    <citation type="journal article" date="2021" name="Commun. Biol.">
        <title>The genome of Shorea leprosula (Dipterocarpaceae) highlights the ecological relevance of drought in aseasonal tropical rainforests.</title>
        <authorList>
            <person name="Ng K.K.S."/>
            <person name="Kobayashi M.J."/>
            <person name="Fawcett J.A."/>
            <person name="Hatakeyama M."/>
            <person name="Paape T."/>
            <person name="Ng C.H."/>
            <person name="Ang C.C."/>
            <person name="Tnah L.H."/>
            <person name="Lee C.T."/>
            <person name="Nishiyama T."/>
            <person name="Sese J."/>
            <person name="O'Brien M.J."/>
            <person name="Copetti D."/>
            <person name="Mohd Noor M.I."/>
            <person name="Ong R.C."/>
            <person name="Putra M."/>
            <person name="Sireger I.Z."/>
            <person name="Indrioko S."/>
            <person name="Kosugi Y."/>
            <person name="Izuno A."/>
            <person name="Isagi Y."/>
            <person name="Lee S.L."/>
            <person name="Shimizu K.K."/>
        </authorList>
    </citation>
    <scope>NUCLEOTIDE SEQUENCE [LARGE SCALE GENOMIC DNA]</scope>
    <source>
        <strain evidence="8">214</strain>
    </source>
</reference>
<dbReference type="Gene3D" id="1.20.5.170">
    <property type="match status" value="1"/>
</dbReference>
<dbReference type="PANTHER" id="PTHR45764">
    <property type="entry name" value="BZIP TRANSCRIPTION FACTOR 44"/>
    <property type="match status" value="1"/>
</dbReference>
<evidence type="ECO:0000256" key="1">
    <source>
        <dbReference type="ARBA" id="ARBA00004123"/>
    </source>
</evidence>
<dbReference type="InterPro" id="IPR004827">
    <property type="entry name" value="bZIP"/>
</dbReference>
<feature type="compositionally biased region" description="Polar residues" evidence="6">
    <location>
        <begin position="1"/>
        <end position="13"/>
    </location>
</feature>
<keyword evidence="4" id="KW-0804">Transcription</keyword>
<dbReference type="AlphaFoldDB" id="A0AAV5HNF9"/>
<protein>
    <recommendedName>
        <fullName evidence="7">BZIP domain-containing protein</fullName>
    </recommendedName>
</protein>
<dbReference type="GO" id="GO:0005634">
    <property type="term" value="C:nucleus"/>
    <property type="evidence" value="ECO:0007669"/>
    <property type="project" value="UniProtKB-SubCell"/>
</dbReference>
<organism evidence="8 9">
    <name type="scientific">Rubroshorea leprosula</name>
    <dbReference type="NCBI Taxonomy" id="152421"/>
    <lineage>
        <taxon>Eukaryota</taxon>
        <taxon>Viridiplantae</taxon>
        <taxon>Streptophyta</taxon>
        <taxon>Embryophyta</taxon>
        <taxon>Tracheophyta</taxon>
        <taxon>Spermatophyta</taxon>
        <taxon>Magnoliopsida</taxon>
        <taxon>eudicotyledons</taxon>
        <taxon>Gunneridae</taxon>
        <taxon>Pentapetalae</taxon>
        <taxon>rosids</taxon>
        <taxon>malvids</taxon>
        <taxon>Malvales</taxon>
        <taxon>Dipterocarpaceae</taxon>
        <taxon>Rubroshorea</taxon>
    </lineage>
</organism>
<evidence type="ECO:0000313" key="8">
    <source>
        <dbReference type="EMBL" id="GKU87006.1"/>
    </source>
</evidence>
<evidence type="ECO:0000256" key="5">
    <source>
        <dbReference type="ARBA" id="ARBA00023242"/>
    </source>
</evidence>
<dbReference type="InterPro" id="IPR046347">
    <property type="entry name" value="bZIP_sf"/>
</dbReference>
<proteinExistence type="predicted"/>
<dbReference type="GO" id="GO:0046982">
    <property type="term" value="F:protein heterodimerization activity"/>
    <property type="evidence" value="ECO:0007669"/>
    <property type="project" value="UniProtKB-ARBA"/>
</dbReference>
<name>A0AAV5HNF9_9ROSI</name>
<dbReference type="GO" id="GO:0000976">
    <property type="term" value="F:transcription cis-regulatory region binding"/>
    <property type="evidence" value="ECO:0007669"/>
    <property type="project" value="TreeGrafter"/>
</dbReference>
<feature type="compositionally biased region" description="Basic and acidic residues" evidence="6">
    <location>
        <begin position="14"/>
        <end position="24"/>
    </location>
</feature>
<comment type="subcellular location">
    <subcellularLocation>
        <location evidence="1">Nucleus</location>
    </subcellularLocation>
</comment>
<dbReference type="FunFam" id="1.20.5.170:FF:000020">
    <property type="entry name" value="BZIP transcription factor"/>
    <property type="match status" value="1"/>
</dbReference>
<dbReference type="GO" id="GO:0045893">
    <property type="term" value="P:positive regulation of DNA-templated transcription"/>
    <property type="evidence" value="ECO:0007669"/>
    <property type="project" value="TreeGrafter"/>
</dbReference>
<dbReference type="CDD" id="cd14702">
    <property type="entry name" value="bZIP_plant_GBF1"/>
    <property type="match status" value="1"/>
</dbReference>
<dbReference type="SMART" id="SM00338">
    <property type="entry name" value="BRLZ"/>
    <property type="match status" value="1"/>
</dbReference>
<evidence type="ECO:0000256" key="6">
    <source>
        <dbReference type="SAM" id="MobiDB-lite"/>
    </source>
</evidence>
<keyword evidence="5" id="KW-0539">Nucleus</keyword>
<dbReference type="PROSITE" id="PS50217">
    <property type="entry name" value="BZIP"/>
    <property type="match status" value="1"/>
</dbReference>
<evidence type="ECO:0000313" key="9">
    <source>
        <dbReference type="Proteomes" id="UP001054252"/>
    </source>
</evidence>
<dbReference type="Proteomes" id="UP001054252">
    <property type="component" value="Unassembled WGS sequence"/>
</dbReference>
<accession>A0AAV5HNF9</accession>
<feature type="region of interest" description="Disordered" evidence="6">
    <location>
        <begin position="1"/>
        <end position="45"/>
    </location>
</feature>
<keyword evidence="3" id="KW-0238">DNA-binding</keyword>
<evidence type="ECO:0000256" key="4">
    <source>
        <dbReference type="ARBA" id="ARBA00023163"/>
    </source>
</evidence>
<dbReference type="Pfam" id="PF00170">
    <property type="entry name" value="bZIP_1"/>
    <property type="match status" value="1"/>
</dbReference>
<evidence type="ECO:0000256" key="2">
    <source>
        <dbReference type="ARBA" id="ARBA00023015"/>
    </source>
</evidence>
<dbReference type="GO" id="GO:0003700">
    <property type="term" value="F:DNA-binding transcription factor activity"/>
    <property type="evidence" value="ECO:0007669"/>
    <property type="project" value="InterPro"/>
</dbReference>
<sequence>MAPVQQQLSSGSDTDPRYEVIDERKRKRMLSNRESAKRSRMKKQKQLEDLLNEVNTLKNENSQLVQSISIVSQRYAEIEGSNNILRAQAMELTERLESLNSMLQILGDDNSLAMDIPEGPESLMEPWQLPCLVQPIMASEMFHC</sequence>
<gene>
    <name evidence="8" type="ORF">SLEP1_g1468</name>
</gene>
<dbReference type="EMBL" id="BPVZ01000001">
    <property type="protein sequence ID" value="GKU87006.1"/>
    <property type="molecule type" value="Genomic_DNA"/>
</dbReference>
<keyword evidence="9" id="KW-1185">Reference proteome</keyword>
<evidence type="ECO:0000259" key="7">
    <source>
        <dbReference type="PROSITE" id="PS50217"/>
    </source>
</evidence>
<dbReference type="PANTHER" id="PTHR45764:SF34">
    <property type="entry name" value="BZIP TRANSCRIPTION FACTOR 53"/>
    <property type="match status" value="1"/>
</dbReference>
<keyword evidence="2" id="KW-0805">Transcription regulation</keyword>
<dbReference type="PROSITE" id="PS00036">
    <property type="entry name" value="BZIP_BASIC"/>
    <property type="match status" value="1"/>
</dbReference>
<dbReference type="SUPFAM" id="SSF57959">
    <property type="entry name" value="Leucine zipper domain"/>
    <property type="match status" value="1"/>
</dbReference>